<dbReference type="AlphaFoldDB" id="A0A5N6F7G4"/>
<dbReference type="InterPro" id="IPR050987">
    <property type="entry name" value="AtrR-like"/>
</dbReference>
<sequence length="482" mass="54878">MREDHDVMYLFYTATASHPLLGSLEHGTGFFGGNRRDKLPEEQFSRRALDAFFQCAATLFYVTTPENTEKLLQKVYHSDHASIPDICELSALASIGSHYKKDLIPDEAKAAYLYLASTGLHEAIGADHIQGMRIFICLSMSCIMDKSSSARLLIMPGLNLARAKMEADLRKATSNQSDEDEYRRTLQTLLFLEGWLSYSLGYQSCLKQSEIDLVHYTVPLDTSSINSAGLRTRLIQSQMTKLALLASQIQAKIPPLRDGSWSKADELSADLDKWYYSLPPDLQLATLAKQEEAVTSQQRYGIYLMHMLHVDMRLQLFCRLIKGFAAHREEQDLSSLETFYHQIPRQNLDDHKDFSIQLARIASLLRSVFDACVVLLLGVCLYYLEGRETNAVADMLRNLDLCLTVLEFCSRDDIAAMRLRNMLDPVVREFRLTRQASRVQQGHGHSMGVEYLLNDRPPEKPDLVRLTHRLLNFMTPARDVWV</sequence>
<protein>
    <recommendedName>
        <fullName evidence="7">Transcription factor domain-containing protein</fullName>
    </recommendedName>
</protein>
<accession>A0A5N6F7G4</accession>
<name>A0A5N6F7G4_9EURO</name>
<evidence type="ECO:0000256" key="4">
    <source>
        <dbReference type="ARBA" id="ARBA00023242"/>
    </source>
</evidence>
<dbReference type="GO" id="GO:0046872">
    <property type="term" value="F:metal ion binding"/>
    <property type="evidence" value="ECO:0007669"/>
    <property type="project" value="UniProtKB-KW"/>
</dbReference>
<keyword evidence="2" id="KW-0479">Metal-binding</keyword>
<evidence type="ECO:0000256" key="3">
    <source>
        <dbReference type="ARBA" id="ARBA00023125"/>
    </source>
</evidence>
<keyword evidence="3" id="KW-0238">DNA-binding</keyword>
<comment type="subcellular location">
    <subcellularLocation>
        <location evidence="1">Nucleus</location>
    </subcellularLocation>
</comment>
<dbReference type="Proteomes" id="UP000326799">
    <property type="component" value="Unassembled WGS sequence"/>
</dbReference>
<dbReference type="CDD" id="cd12148">
    <property type="entry name" value="fungal_TF_MHR"/>
    <property type="match status" value="1"/>
</dbReference>
<gene>
    <name evidence="5" type="ORF">BDV33DRAFT_198178</name>
</gene>
<organism evidence="5 6">
    <name type="scientific">Aspergillus novoparasiticus</name>
    <dbReference type="NCBI Taxonomy" id="986946"/>
    <lineage>
        <taxon>Eukaryota</taxon>
        <taxon>Fungi</taxon>
        <taxon>Dikarya</taxon>
        <taxon>Ascomycota</taxon>
        <taxon>Pezizomycotina</taxon>
        <taxon>Eurotiomycetes</taxon>
        <taxon>Eurotiomycetidae</taxon>
        <taxon>Eurotiales</taxon>
        <taxon>Aspergillaceae</taxon>
        <taxon>Aspergillus</taxon>
        <taxon>Aspergillus subgen. Circumdati</taxon>
    </lineage>
</organism>
<reference evidence="5 6" key="1">
    <citation type="submission" date="2019-04" db="EMBL/GenBank/DDBJ databases">
        <title>Fungal friends and foes A comparative genomics study of 23 Aspergillus species from section Flavi.</title>
        <authorList>
            <consortium name="DOE Joint Genome Institute"/>
            <person name="Kjaerbolling I."/>
            <person name="Vesth T.C."/>
            <person name="Frisvad J.C."/>
            <person name="Nybo J.L."/>
            <person name="Theobald S."/>
            <person name="Kildgaard S."/>
            <person name="Petersen T.I."/>
            <person name="Kuo A."/>
            <person name="Sato A."/>
            <person name="Lyhne E.K."/>
            <person name="Kogle M.E."/>
            <person name="Wiebenga A."/>
            <person name="Kun R.S."/>
            <person name="Lubbers R.J."/>
            <person name="Makela M.R."/>
            <person name="Barry K."/>
            <person name="Chovatia M."/>
            <person name="Clum A."/>
            <person name="Daum C."/>
            <person name="Haridas S."/>
            <person name="He G."/>
            <person name="LaButti K."/>
            <person name="Lipzen A."/>
            <person name="Mondo S."/>
            <person name="Pangilinan J."/>
            <person name="Riley R."/>
            <person name="Salamov A."/>
            <person name="Simmons B.A."/>
            <person name="Magnuson J.K."/>
            <person name="Henrissat B."/>
            <person name="Mortensen U.H."/>
            <person name="Larsen T.O."/>
            <person name="De vries R.P."/>
            <person name="Grigoriev I.V."/>
            <person name="Machida M."/>
            <person name="Baker S.E."/>
            <person name="Andersen M.R."/>
        </authorList>
    </citation>
    <scope>NUCLEOTIDE SEQUENCE [LARGE SCALE GENOMIC DNA]</scope>
    <source>
        <strain evidence="5 6">CBS 126849</strain>
    </source>
</reference>
<evidence type="ECO:0000256" key="1">
    <source>
        <dbReference type="ARBA" id="ARBA00004123"/>
    </source>
</evidence>
<dbReference type="GO" id="GO:0003677">
    <property type="term" value="F:DNA binding"/>
    <property type="evidence" value="ECO:0007669"/>
    <property type="project" value="UniProtKB-KW"/>
</dbReference>
<dbReference type="GO" id="GO:0003700">
    <property type="term" value="F:DNA-binding transcription factor activity"/>
    <property type="evidence" value="ECO:0007669"/>
    <property type="project" value="InterPro"/>
</dbReference>
<proteinExistence type="predicted"/>
<dbReference type="EMBL" id="ML733393">
    <property type="protein sequence ID" value="KAB8225766.1"/>
    <property type="molecule type" value="Genomic_DNA"/>
</dbReference>
<evidence type="ECO:0008006" key="7">
    <source>
        <dbReference type="Google" id="ProtNLM"/>
    </source>
</evidence>
<dbReference type="GO" id="GO:0005634">
    <property type="term" value="C:nucleus"/>
    <property type="evidence" value="ECO:0007669"/>
    <property type="project" value="UniProtKB-SubCell"/>
</dbReference>
<dbReference type="PANTHER" id="PTHR46910">
    <property type="entry name" value="TRANSCRIPTION FACTOR PDR1"/>
    <property type="match status" value="1"/>
</dbReference>
<dbReference type="PANTHER" id="PTHR46910:SF3">
    <property type="entry name" value="HALOTOLERANCE PROTEIN 9-RELATED"/>
    <property type="match status" value="1"/>
</dbReference>
<evidence type="ECO:0000256" key="2">
    <source>
        <dbReference type="ARBA" id="ARBA00022723"/>
    </source>
</evidence>
<evidence type="ECO:0000313" key="5">
    <source>
        <dbReference type="EMBL" id="KAB8225766.1"/>
    </source>
</evidence>
<keyword evidence="4" id="KW-0539">Nucleus</keyword>
<evidence type="ECO:0000313" key="6">
    <source>
        <dbReference type="Proteomes" id="UP000326799"/>
    </source>
</evidence>
<keyword evidence="6" id="KW-1185">Reference proteome</keyword>